<feature type="compositionally biased region" description="Polar residues" evidence="1">
    <location>
        <begin position="91"/>
        <end position="108"/>
    </location>
</feature>
<protein>
    <submittedName>
        <fullName evidence="3">Uncharacterized protein</fullName>
    </submittedName>
</protein>
<evidence type="ECO:0000313" key="3">
    <source>
        <dbReference type="EMBL" id="KAF2022035.1"/>
    </source>
</evidence>
<feature type="region of interest" description="Disordered" evidence="1">
    <location>
        <begin position="75"/>
        <end position="148"/>
    </location>
</feature>
<accession>A0A6A5Y8X8</accession>
<dbReference type="AlphaFoldDB" id="A0A6A5Y8X8"/>
<organism evidence="3 4">
    <name type="scientific">Aaosphaeria arxii CBS 175.79</name>
    <dbReference type="NCBI Taxonomy" id="1450172"/>
    <lineage>
        <taxon>Eukaryota</taxon>
        <taxon>Fungi</taxon>
        <taxon>Dikarya</taxon>
        <taxon>Ascomycota</taxon>
        <taxon>Pezizomycotina</taxon>
        <taxon>Dothideomycetes</taxon>
        <taxon>Pleosporomycetidae</taxon>
        <taxon>Pleosporales</taxon>
        <taxon>Pleosporales incertae sedis</taxon>
        <taxon>Aaosphaeria</taxon>
    </lineage>
</organism>
<name>A0A6A5Y8X8_9PLEO</name>
<dbReference type="GeneID" id="54288979"/>
<evidence type="ECO:0000256" key="2">
    <source>
        <dbReference type="SAM" id="Phobius"/>
    </source>
</evidence>
<keyword evidence="4" id="KW-1185">Reference proteome</keyword>
<evidence type="ECO:0000313" key="4">
    <source>
        <dbReference type="Proteomes" id="UP000799778"/>
    </source>
</evidence>
<dbReference type="EMBL" id="ML978066">
    <property type="protein sequence ID" value="KAF2022035.1"/>
    <property type="molecule type" value="Genomic_DNA"/>
</dbReference>
<proteinExistence type="predicted"/>
<keyword evidence="2" id="KW-0472">Membrane</keyword>
<feature type="compositionally biased region" description="Basic and acidic residues" evidence="1">
    <location>
        <begin position="112"/>
        <end position="123"/>
    </location>
</feature>
<gene>
    <name evidence="3" type="ORF">BU24DRAFT_457940</name>
</gene>
<sequence length="223" mass="24677">MAPLQAEVIAPELSAKIKPAPIAISATIILLVICIGIAFRPTRPMPVFREDITDCCEPYIEQELGAKLANHHYSEKPSFVPPRENRGQGRTAITQWRPSLALNANDSPRQPPETHRQGSHRDSVSTYKHFPYSSSNKSGLSKSSSLMEMDGPALARRDYPSTEQDQIHRLSVGAFLKVPSQASFGRLHERLGGGRRRLDLGSQYEGSFIPRTVSDARVSADPY</sequence>
<dbReference type="RefSeq" id="XP_033390374.1">
    <property type="nucleotide sequence ID" value="XM_033531582.1"/>
</dbReference>
<reference evidence="3" key="1">
    <citation type="journal article" date="2020" name="Stud. Mycol.">
        <title>101 Dothideomycetes genomes: a test case for predicting lifestyles and emergence of pathogens.</title>
        <authorList>
            <person name="Haridas S."/>
            <person name="Albert R."/>
            <person name="Binder M."/>
            <person name="Bloem J."/>
            <person name="Labutti K."/>
            <person name="Salamov A."/>
            <person name="Andreopoulos B."/>
            <person name="Baker S."/>
            <person name="Barry K."/>
            <person name="Bills G."/>
            <person name="Bluhm B."/>
            <person name="Cannon C."/>
            <person name="Castanera R."/>
            <person name="Culley D."/>
            <person name="Daum C."/>
            <person name="Ezra D."/>
            <person name="Gonzalez J."/>
            <person name="Henrissat B."/>
            <person name="Kuo A."/>
            <person name="Liang C."/>
            <person name="Lipzen A."/>
            <person name="Lutzoni F."/>
            <person name="Magnuson J."/>
            <person name="Mondo S."/>
            <person name="Nolan M."/>
            <person name="Ohm R."/>
            <person name="Pangilinan J."/>
            <person name="Park H.-J."/>
            <person name="Ramirez L."/>
            <person name="Alfaro M."/>
            <person name="Sun H."/>
            <person name="Tritt A."/>
            <person name="Yoshinaga Y."/>
            <person name="Zwiers L.-H."/>
            <person name="Turgeon B."/>
            <person name="Goodwin S."/>
            <person name="Spatafora J."/>
            <person name="Crous P."/>
            <person name="Grigoriev I."/>
        </authorList>
    </citation>
    <scope>NUCLEOTIDE SEQUENCE</scope>
    <source>
        <strain evidence="3">CBS 175.79</strain>
    </source>
</reference>
<keyword evidence="2" id="KW-0812">Transmembrane</keyword>
<feature type="transmembrane region" description="Helical" evidence="2">
    <location>
        <begin position="20"/>
        <end position="39"/>
    </location>
</feature>
<dbReference type="Proteomes" id="UP000799778">
    <property type="component" value="Unassembled WGS sequence"/>
</dbReference>
<evidence type="ECO:0000256" key="1">
    <source>
        <dbReference type="SAM" id="MobiDB-lite"/>
    </source>
</evidence>
<keyword evidence="2" id="KW-1133">Transmembrane helix</keyword>
<feature type="compositionally biased region" description="Low complexity" evidence="1">
    <location>
        <begin position="133"/>
        <end position="146"/>
    </location>
</feature>